<keyword evidence="3" id="KW-1185">Reference proteome</keyword>
<evidence type="ECO:0000259" key="1">
    <source>
        <dbReference type="Pfam" id="PF14529"/>
    </source>
</evidence>
<reference evidence="2 3" key="1">
    <citation type="journal article" date="2013" name="Curr. Biol.">
        <title>The Genome of the Foraminiferan Reticulomyxa filosa.</title>
        <authorList>
            <person name="Glockner G."/>
            <person name="Hulsmann N."/>
            <person name="Schleicher M."/>
            <person name="Noegel A.A."/>
            <person name="Eichinger L."/>
            <person name="Gallinger C."/>
            <person name="Pawlowski J."/>
            <person name="Sierra R."/>
            <person name="Euteneuer U."/>
            <person name="Pillet L."/>
            <person name="Moustafa A."/>
            <person name="Platzer M."/>
            <person name="Groth M."/>
            <person name="Szafranski K."/>
            <person name="Schliwa M."/>
        </authorList>
    </citation>
    <scope>NUCLEOTIDE SEQUENCE [LARGE SCALE GENOMIC DNA]</scope>
</reference>
<feature type="non-terminal residue" evidence="2">
    <location>
        <position position="246"/>
    </location>
</feature>
<organism evidence="2 3">
    <name type="scientific">Reticulomyxa filosa</name>
    <dbReference type="NCBI Taxonomy" id="46433"/>
    <lineage>
        <taxon>Eukaryota</taxon>
        <taxon>Sar</taxon>
        <taxon>Rhizaria</taxon>
        <taxon>Retaria</taxon>
        <taxon>Foraminifera</taxon>
        <taxon>Monothalamids</taxon>
        <taxon>Reticulomyxidae</taxon>
        <taxon>Reticulomyxa</taxon>
    </lineage>
</organism>
<name>X6MWQ9_RETFI</name>
<dbReference type="SUPFAM" id="SSF56219">
    <property type="entry name" value="DNase I-like"/>
    <property type="match status" value="1"/>
</dbReference>
<dbReference type="InterPro" id="IPR036691">
    <property type="entry name" value="Endo/exonu/phosph_ase_sf"/>
</dbReference>
<gene>
    <name evidence="2" type="ORF">RFI_19211</name>
</gene>
<dbReference type="InterPro" id="IPR005135">
    <property type="entry name" value="Endo/exonuclease/phosphatase"/>
</dbReference>
<sequence>MGICEEWENKDKIGRIKCSIIFLNVHGRWDDLKNVNSALYQFVNKEMGDFMGFCETFKDKIDNNIKIKDAVISYRPAYKKEENRKNWRGRKSNGMTSIVNNKWISQIIQHQFANNNMMTIIIKEHKILIIFIYIPPIDTINIDIIDKTFHELGKLIGLYNILDYLIIVIGDMNARMEKVGDNITNYNGKILWQLTQTYNMRILNIDDAYGKSTYYTYSTNIETSSIIDYIIINNNIRWNKMKPKME</sequence>
<dbReference type="Gene3D" id="3.60.10.10">
    <property type="entry name" value="Endonuclease/exonuclease/phosphatase"/>
    <property type="match status" value="1"/>
</dbReference>
<feature type="domain" description="Endonuclease/exonuclease/phosphatase" evidence="1">
    <location>
        <begin position="127"/>
        <end position="239"/>
    </location>
</feature>
<dbReference type="GO" id="GO:0003824">
    <property type="term" value="F:catalytic activity"/>
    <property type="evidence" value="ECO:0007669"/>
    <property type="project" value="InterPro"/>
</dbReference>
<proteinExistence type="predicted"/>
<evidence type="ECO:0000313" key="2">
    <source>
        <dbReference type="EMBL" id="ETO18081.1"/>
    </source>
</evidence>
<dbReference type="Proteomes" id="UP000023152">
    <property type="component" value="Unassembled WGS sequence"/>
</dbReference>
<protein>
    <recommendedName>
        <fullName evidence="1">Endonuclease/exonuclease/phosphatase domain-containing protein</fullName>
    </recommendedName>
</protein>
<dbReference type="EMBL" id="ASPP01015541">
    <property type="protein sequence ID" value="ETO18081.1"/>
    <property type="molecule type" value="Genomic_DNA"/>
</dbReference>
<evidence type="ECO:0000313" key="3">
    <source>
        <dbReference type="Proteomes" id="UP000023152"/>
    </source>
</evidence>
<dbReference type="AlphaFoldDB" id="X6MWQ9"/>
<comment type="caution">
    <text evidence="2">The sequence shown here is derived from an EMBL/GenBank/DDBJ whole genome shotgun (WGS) entry which is preliminary data.</text>
</comment>
<accession>X6MWQ9</accession>
<dbReference type="Pfam" id="PF14529">
    <property type="entry name" value="Exo_endo_phos_2"/>
    <property type="match status" value="1"/>
</dbReference>